<reference evidence="1" key="1">
    <citation type="submission" date="2019-02" db="EMBL/GenBank/DDBJ databases">
        <authorList>
            <person name="Gruber-Vodicka R. H."/>
            <person name="Seah K. B. B."/>
        </authorList>
    </citation>
    <scope>NUCLEOTIDE SEQUENCE</scope>
    <source>
        <strain evidence="1">BECK_DK47</strain>
    </source>
</reference>
<organism evidence="1">
    <name type="scientific">Candidatus Kentrum sp. DK</name>
    <dbReference type="NCBI Taxonomy" id="2126562"/>
    <lineage>
        <taxon>Bacteria</taxon>
        <taxon>Pseudomonadati</taxon>
        <taxon>Pseudomonadota</taxon>
        <taxon>Gammaproteobacteria</taxon>
        <taxon>Candidatus Kentrum</taxon>
    </lineage>
</organism>
<dbReference type="AlphaFoldDB" id="A0A450TA98"/>
<dbReference type="SUPFAM" id="SSF143011">
    <property type="entry name" value="RelE-like"/>
    <property type="match status" value="1"/>
</dbReference>
<keyword evidence="1" id="KW-0540">Nuclease</keyword>
<dbReference type="Gene3D" id="3.30.2310.20">
    <property type="entry name" value="RelE-like"/>
    <property type="match status" value="1"/>
</dbReference>
<dbReference type="InterPro" id="IPR035093">
    <property type="entry name" value="RelE/ParE_toxin_dom_sf"/>
</dbReference>
<sequence length="95" mass="11333">MWKLCVSRSFERAIRQIPKEYQRRIVAWHDEHAEGIFDPTDIDKVVWLTKDKLFGRIRFGRYRLGLMVDRENQRIVLGYVGARGDFYKRFPGGNS</sequence>
<keyword evidence="1" id="KW-0378">Hydrolase</keyword>
<keyword evidence="1" id="KW-0255">Endonuclease</keyword>
<name>A0A450TA98_9GAMM</name>
<evidence type="ECO:0000313" key="1">
    <source>
        <dbReference type="EMBL" id="VFJ63609.1"/>
    </source>
</evidence>
<dbReference type="GO" id="GO:0004519">
    <property type="term" value="F:endonuclease activity"/>
    <property type="evidence" value="ECO:0007669"/>
    <property type="project" value="UniProtKB-KW"/>
</dbReference>
<gene>
    <name evidence="1" type="ORF">BECKDK2373B_GA0170837_112717</name>
</gene>
<protein>
    <submittedName>
        <fullName evidence="1">mRNA-degrading endonuclease RelE, toxin component of the RelBE toxin-antitoxin system</fullName>
    </submittedName>
</protein>
<accession>A0A450TA98</accession>
<dbReference type="EMBL" id="CAADEX010000127">
    <property type="protein sequence ID" value="VFJ63609.1"/>
    <property type="molecule type" value="Genomic_DNA"/>
</dbReference>
<proteinExistence type="predicted"/>